<protein>
    <submittedName>
        <fullName evidence="2">Suppressor protein SRP40-like</fullName>
    </submittedName>
</protein>
<dbReference type="WBParaSite" id="RSKR_0000745800.1">
    <property type="protein sequence ID" value="RSKR_0000745800.1"/>
    <property type="gene ID" value="RSKR_0000745800"/>
</dbReference>
<name>A0AC35U333_9BILA</name>
<evidence type="ECO:0000313" key="2">
    <source>
        <dbReference type="WBParaSite" id="RSKR_0000745800.1"/>
    </source>
</evidence>
<evidence type="ECO:0000313" key="1">
    <source>
        <dbReference type="Proteomes" id="UP000095286"/>
    </source>
</evidence>
<accession>A0AC35U333</accession>
<organism evidence="1 2">
    <name type="scientific">Rhabditophanes sp. KR3021</name>
    <dbReference type="NCBI Taxonomy" id="114890"/>
    <lineage>
        <taxon>Eukaryota</taxon>
        <taxon>Metazoa</taxon>
        <taxon>Ecdysozoa</taxon>
        <taxon>Nematoda</taxon>
        <taxon>Chromadorea</taxon>
        <taxon>Rhabditida</taxon>
        <taxon>Tylenchina</taxon>
        <taxon>Panagrolaimomorpha</taxon>
        <taxon>Strongyloidoidea</taxon>
        <taxon>Alloionematidae</taxon>
        <taxon>Rhabditophanes</taxon>
    </lineage>
</organism>
<dbReference type="Proteomes" id="UP000095286">
    <property type="component" value="Unplaced"/>
</dbReference>
<proteinExistence type="predicted"/>
<sequence length="238" mass="25994">MESSESSSGVSQLAKVQLSLCDLTKEENNEMVTGKRNDVAGEIIVPPFFPNNTPGSGVDTSSCPNGPIVTEDKPRCSSFTRKGNPRLRDSRRKYASKIKKDNAIKDDSGSGNPSNPASTGLHSSFRANLNVISSAFMNHGFKKPFQDKLKPSSVKVTSSYNAIKDSQSTSKSFSDVSSSIQKYIKSPYSYKLRQTQTINYDNQLKQSGANVKQPLSPPISTQPFHESTPILSTTYKVN</sequence>
<reference evidence="2" key="1">
    <citation type="submission" date="2016-11" db="UniProtKB">
        <authorList>
            <consortium name="WormBaseParasite"/>
        </authorList>
    </citation>
    <scope>IDENTIFICATION</scope>
    <source>
        <strain evidence="2">KR3021</strain>
    </source>
</reference>